<evidence type="ECO:0000256" key="3">
    <source>
        <dbReference type="ARBA" id="ARBA00022801"/>
    </source>
</evidence>
<dbReference type="InterPro" id="IPR016125">
    <property type="entry name" value="Peptidase_C15-like"/>
</dbReference>
<keyword evidence="4" id="KW-0788">Thiol protease</keyword>
<dbReference type="PANTHER" id="PTHR23402">
    <property type="entry name" value="PROTEASE FAMILY C15 PYROGLUTAMYL-PEPTIDASE I-RELATED"/>
    <property type="match status" value="1"/>
</dbReference>
<evidence type="ECO:0000256" key="4">
    <source>
        <dbReference type="ARBA" id="ARBA00022807"/>
    </source>
</evidence>
<keyword evidence="2" id="KW-0645">Protease</keyword>
<dbReference type="PANTHER" id="PTHR23402:SF1">
    <property type="entry name" value="PYROGLUTAMYL-PEPTIDASE I"/>
    <property type="match status" value="1"/>
</dbReference>
<keyword evidence="6" id="KW-1185">Reference proteome</keyword>
<keyword evidence="3" id="KW-0378">Hydrolase</keyword>
<accession>A0ABQ7H2H8</accession>
<gene>
    <name evidence="5" type="ORF">DUNSADRAFT_14613</name>
</gene>
<proteinExistence type="inferred from homology"/>
<comment type="similarity">
    <text evidence="1">Belongs to the peptidase C15 family.</text>
</comment>
<dbReference type="Pfam" id="PF01470">
    <property type="entry name" value="Peptidase_C15"/>
    <property type="match status" value="1"/>
</dbReference>
<name>A0ABQ7H2H8_DUNSA</name>
<evidence type="ECO:0000313" key="6">
    <source>
        <dbReference type="Proteomes" id="UP000815325"/>
    </source>
</evidence>
<dbReference type="InterPro" id="IPR036440">
    <property type="entry name" value="Peptidase_C15-like_sf"/>
</dbReference>
<dbReference type="Proteomes" id="UP000815325">
    <property type="component" value="Unassembled WGS sequence"/>
</dbReference>
<dbReference type="SUPFAM" id="SSF53182">
    <property type="entry name" value="Pyrrolidone carboxyl peptidase (pyroglutamate aminopeptidase)"/>
    <property type="match status" value="1"/>
</dbReference>
<evidence type="ECO:0000313" key="5">
    <source>
        <dbReference type="EMBL" id="KAF5841055.1"/>
    </source>
</evidence>
<evidence type="ECO:0000256" key="2">
    <source>
        <dbReference type="ARBA" id="ARBA00022670"/>
    </source>
</evidence>
<dbReference type="Gene3D" id="3.40.630.20">
    <property type="entry name" value="Peptidase C15, pyroglutamyl peptidase I-like"/>
    <property type="match status" value="1"/>
</dbReference>
<organism evidence="5 6">
    <name type="scientific">Dunaliella salina</name>
    <name type="common">Green alga</name>
    <name type="synonym">Protococcus salinus</name>
    <dbReference type="NCBI Taxonomy" id="3046"/>
    <lineage>
        <taxon>Eukaryota</taxon>
        <taxon>Viridiplantae</taxon>
        <taxon>Chlorophyta</taxon>
        <taxon>core chlorophytes</taxon>
        <taxon>Chlorophyceae</taxon>
        <taxon>CS clade</taxon>
        <taxon>Chlamydomonadales</taxon>
        <taxon>Dunaliellaceae</taxon>
        <taxon>Dunaliella</taxon>
    </lineage>
</organism>
<comment type="caution">
    <text evidence="5">The sequence shown here is derived from an EMBL/GenBank/DDBJ whole genome shotgun (WGS) entry which is preliminary data.</text>
</comment>
<sequence length="275" mass="30098">MTPCVKVIITGFGPFAGVQDNPTQHLCKWLASEPSVPLRCNVEIIHAETLCVAAQDVDEWTQNRLCPILEEESGPGCKILVLHLGVHGSASCIHLERCAANMADFRSPDQRGCQLLEPIEGSLMQGSTRSTGLDLEVAASKLSCMGHQVQLSCNAGCFLCNWVYFRSLGLCKHSCEVPSQDQTEELDGHEQRHNPIPLQQGHGMTHMNSICAAKYNSQPASQSLCRYSSALRSRNADLHSLFVHVPPFTAVPEHAQRQCLQDLLLVLSGMLTGRS</sequence>
<dbReference type="EMBL" id="MU069496">
    <property type="protein sequence ID" value="KAF5841055.1"/>
    <property type="molecule type" value="Genomic_DNA"/>
</dbReference>
<protein>
    <recommendedName>
        <fullName evidence="7">Pyroglutamyl-peptidase I</fullName>
    </recommendedName>
</protein>
<evidence type="ECO:0000256" key="1">
    <source>
        <dbReference type="ARBA" id="ARBA00006641"/>
    </source>
</evidence>
<reference evidence="5" key="1">
    <citation type="submission" date="2017-08" db="EMBL/GenBank/DDBJ databases">
        <authorList>
            <person name="Polle J.E."/>
            <person name="Barry K."/>
            <person name="Cushman J."/>
            <person name="Schmutz J."/>
            <person name="Tran D."/>
            <person name="Hathwaick L.T."/>
            <person name="Yim W.C."/>
            <person name="Jenkins J."/>
            <person name="Mckie-Krisberg Z.M."/>
            <person name="Prochnik S."/>
            <person name="Lindquist E."/>
            <person name="Dockter R.B."/>
            <person name="Adam C."/>
            <person name="Molina H."/>
            <person name="Bunkerborg J."/>
            <person name="Jin E."/>
            <person name="Buchheim M."/>
            <person name="Magnuson J."/>
        </authorList>
    </citation>
    <scope>NUCLEOTIDE SEQUENCE</scope>
    <source>
        <strain evidence="5">CCAP 19/18</strain>
    </source>
</reference>
<evidence type="ECO:0008006" key="7">
    <source>
        <dbReference type="Google" id="ProtNLM"/>
    </source>
</evidence>